<dbReference type="OrthoDB" id="6287073at2759"/>
<dbReference type="Proteomes" id="UP000678393">
    <property type="component" value="Unassembled WGS sequence"/>
</dbReference>
<dbReference type="SMART" id="SM01411">
    <property type="entry name" value="Ephrin_rec_like"/>
    <property type="match status" value="1"/>
</dbReference>
<dbReference type="Pfam" id="PF07699">
    <property type="entry name" value="Ephrin_rec_like"/>
    <property type="match status" value="1"/>
</dbReference>
<sequence length="53" mass="5763">KCSPGYFVQGNLSLVCQPCDYGSYQPNEAEFECLPCGVNFTTENTNSTNASMC</sequence>
<evidence type="ECO:0000313" key="3">
    <source>
        <dbReference type="Proteomes" id="UP000678393"/>
    </source>
</evidence>
<dbReference type="InterPro" id="IPR011641">
    <property type="entry name" value="Tyr-kin_ephrin_A/B_rcpt-like"/>
</dbReference>
<organism evidence="2 3">
    <name type="scientific">Candidula unifasciata</name>
    <dbReference type="NCBI Taxonomy" id="100452"/>
    <lineage>
        <taxon>Eukaryota</taxon>
        <taxon>Metazoa</taxon>
        <taxon>Spiralia</taxon>
        <taxon>Lophotrochozoa</taxon>
        <taxon>Mollusca</taxon>
        <taxon>Gastropoda</taxon>
        <taxon>Heterobranchia</taxon>
        <taxon>Euthyneura</taxon>
        <taxon>Panpulmonata</taxon>
        <taxon>Eupulmonata</taxon>
        <taxon>Stylommatophora</taxon>
        <taxon>Helicina</taxon>
        <taxon>Helicoidea</taxon>
        <taxon>Geomitridae</taxon>
        <taxon>Candidula</taxon>
    </lineage>
</organism>
<accession>A0A8S3YNG8</accession>
<keyword evidence="3" id="KW-1185">Reference proteome</keyword>
<dbReference type="AlphaFoldDB" id="A0A8S3YNG8"/>
<proteinExistence type="predicted"/>
<reference evidence="2" key="1">
    <citation type="submission" date="2021-04" db="EMBL/GenBank/DDBJ databases">
        <authorList>
            <consortium name="Molecular Ecology Group"/>
        </authorList>
    </citation>
    <scope>NUCLEOTIDE SEQUENCE</scope>
</reference>
<gene>
    <name evidence="2" type="ORF">CUNI_LOCUS2650</name>
</gene>
<comment type="caution">
    <text evidence="2">The sequence shown here is derived from an EMBL/GenBank/DDBJ whole genome shotgun (WGS) entry which is preliminary data.</text>
</comment>
<feature type="non-terminal residue" evidence="2">
    <location>
        <position position="53"/>
    </location>
</feature>
<dbReference type="Gene3D" id="2.10.50.10">
    <property type="entry name" value="Tumor Necrosis Factor Receptor, subunit A, domain 2"/>
    <property type="match status" value="1"/>
</dbReference>
<feature type="non-terminal residue" evidence="2">
    <location>
        <position position="1"/>
    </location>
</feature>
<feature type="domain" description="Tyrosine-protein kinase ephrin type A/B receptor-like" evidence="1">
    <location>
        <begin position="5"/>
        <end position="53"/>
    </location>
</feature>
<name>A0A8S3YNG8_9EUPU</name>
<evidence type="ECO:0000313" key="2">
    <source>
        <dbReference type="EMBL" id="CAG5117092.1"/>
    </source>
</evidence>
<evidence type="ECO:0000259" key="1">
    <source>
        <dbReference type="Pfam" id="PF07699"/>
    </source>
</evidence>
<protein>
    <recommendedName>
        <fullName evidence="1">Tyrosine-protein kinase ephrin type A/B receptor-like domain-containing protein</fullName>
    </recommendedName>
</protein>
<dbReference type="EMBL" id="CAJHNH020000347">
    <property type="protein sequence ID" value="CAG5117092.1"/>
    <property type="molecule type" value="Genomic_DNA"/>
</dbReference>